<protein>
    <submittedName>
        <fullName evidence="3">Stalk domain-containing protein</fullName>
    </submittedName>
</protein>
<dbReference type="EMBL" id="CP121687">
    <property type="protein sequence ID" value="WZL69885.1"/>
    <property type="molecule type" value="Genomic_DNA"/>
</dbReference>
<accession>A0ABZ2Y4M9</accession>
<dbReference type="InterPro" id="IPR036582">
    <property type="entry name" value="Mao_N_sf"/>
</dbReference>
<dbReference type="PANTHER" id="PTHR36842:SF1">
    <property type="entry name" value="PROTEIN TOLB"/>
    <property type="match status" value="1"/>
</dbReference>
<evidence type="ECO:0000313" key="4">
    <source>
        <dbReference type="Proteomes" id="UP001486565"/>
    </source>
</evidence>
<sequence length="596" mass="68235">MRTWIKKFIKCNIILGFLLVSLSKTVYGMEEQLNQAVVLPVEYHDKAFVRGEYVSINGDYEIYLRDNTTYLPLRLMAYLISNDEEFWEARWDAAKPDEVVLVCTYMEKMDNGGWVNTGKPQTSIKLNVDSKNMISKGETIELSAAPKKIGGRIVLPVRAVGEALNRQIAYKDGLIFVSKEPLALNDEQADGIIKEMKERFKDTRKAVESFDIPLAVHNVNGKTYFNMYDYNESSQMSIQKLYVHGEQGPVLVKEIKNYTPLNQPFVEDVFYYGEKQQTKVVLYGYNLDTKQTHQIGELNIEGQDFSWIERIIPKENKIYFTVHYGDLTMGAETLYVIENGKGKELTGAKQFGSIIIENDKIYYSNIHMMRKINNLYVYDESSKEVKNLGEEGYTYDINRILTSGGGESLSAANSLKLIGDKLYTIGYLEESDQAPCIYSIDLQTGEAQKLSLPTSQFWIANDKIYYIETTTKYLITIDLEGNGKKTLISKPIAQAKFHGKSFYYTLLNKNNDLTMGLYKYTLDASEPVRISPKRVKDFFISSSKIYYMTTGYDAGLYKIQDGKTICLTKEPALNYQFDGEKMIFRSIYSKQVEIIQ</sequence>
<proteinExistence type="predicted"/>
<gene>
    <name evidence="3" type="ORF">QBE51_14095</name>
</gene>
<dbReference type="Pfam" id="PF16472">
    <property type="entry name" value="DUF5050"/>
    <property type="match status" value="1"/>
</dbReference>
<dbReference type="RefSeq" id="WP_341876872.1">
    <property type="nucleotide sequence ID" value="NZ_CP121687.1"/>
</dbReference>
<dbReference type="SUPFAM" id="SSF55383">
    <property type="entry name" value="Copper amine oxidase, domain N"/>
    <property type="match status" value="1"/>
</dbReference>
<evidence type="ECO:0000259" key="1">
    <source>
        <dbReference type="Pfam" id="PF07833"/>
    </source>
</evidence>
<dbReference type="SUPFAM" id="SSF69304">
    <property type="entry name" value="Tricorn protease N-terminal domain"/>
    <property type="match status" value="1"/>
</dbReference>
<dbReference type="Pfam" id="PF07833">
    <property type="entry name" value="Cu_amine_oxidN1"/>
    <property type="match status" value="1"/>
</dbReference>
<dbReference type="Proteomes" id="UP001486565">
    <property type="component" value="Chromosome"/>
</dbReference>
<evidence type="ECO:0000259" key="2">
    <source>
        <dbReference type="Pfam" id="PF16472"/>
    </source>
</evidence>
<feature type="domain" description="Copper amine oxidase-like N-terminal" evidence="1">
    <location>
        <begin position="59"/>
        <end position="172"/>
    </location>
</feature>
<keyword evidence="4" id="KW-1185">Reference proteome</keyword>
<dbReference type="PANTHER" id="PTHR36842">
    <property type="entry name" value="PROTEIN TOLB HOMOLOG"/>
    <property type="match status" value="1"/>
</dbReference>
<dbReference type="InterPro" id="IPR012854">
    <property type="entry name" value="Cu_amine_oxidase-like_N"/>
</dbReference>
<name>A0ABZ2Y4M9_9FIRM</name>
<evidence type="ECO:0000313" key="3">
    <source>
        <dbReference type="EMBL" id="WZL69885.1"/>
    </source>
</evidence>
<organism evidence="3 4">
    <name type="scientific">Defluviitalea saccharophila</name>
    <dbReference type="NCBI Taxonomy" id="879970"/>
    <lineage>
        <taxon>Bacteria</taxon>
        <taxon>Bacillati</taxon>
        <taxon>Bacillota</taxon>
        <taxon>Clostridia</taxon>
        <taxon>Lachnospirales</taxon>
        <taxon>Defluviitaleaceae</taxon>
        <taxon>Defluviitalea</taxon>
    </lineage>
</organism>
<reference evidence="3 4" key="1">
    <citation type="submission" date="2023-03" db="EMBL/GenBank/DDBJ databases">
        <title>Novel Species.</title>
        <authorList>
            <person name="Ma S."/>
        </authorList>
    </citation>
    <scope>NUCLEOTIDE SEQUENCE [LARGE SCALE GENOMIC DNA]</scope>
    <source>
        <strain evidence="3 4">LIND6LT2</strain>
    </source>
</reference>
<dbReference type="Gene3D" id="3.30.457.10">
    <property type="entry name" value="Copper amine oxidase-like, N-terminal domain"/>
    <property type="match status" value="1"/>
</dbReference>
<dbReference type="InterPro" id="IPR032485">
    <property type="entry name" value="LRP1-like_beta_prop"/>
</dbReference>
<feature type="domain" description="Prolow-density lipoprotein receptor-related protein 1-like beta-propeller" evidence="2">
    <location>
        <begin position="432"/>
        <end position="570"/>
    </location>
</feature>